<keyword evidence="6" id="KW-0239">DNA-directed DNA polymerase</keyword>
<evidence type="ECO:0000256" key="2">
    <source>
        <dbReference type="ARBA" id="ARBA00012417"/>
    </source>
</evidence>
<evidence type="ECO:0000313" key="10">
    <source>
        <dbReference type="EMBL" id="SVA64591.1"/>
    </source>
</evidence>
<dbReference type="InterPro" id="IPR001098">
    <property type="entry name" value="DNA-dir_DNA_pol_A_palm_dom"/>
</dbReference>
<dbReference type="EC" id="2.7.7.7" evidence="2"/>
<comment type="catalytic activity">
    <reaction evidence="8">
        <text>DNA(n) + a 2'-deoxyribonucleoside 5'-triphosphate = DNA(n+1) + diphosphate</text>
        <dbReference type="Rhea" id="RHEA:22508"/>
        <dbReference type="Rhea" id="RHEA-COMP:17339"/>
        <dbReference type="Rhea" id="RHEA-COMP:17340"/>
        <dbReference type="ChEBI" id="CHEBI:33019"/>
        <dbReference type="ChEBI" id="CHEBI:61560"/>
        <dbReference type="ChEBI" id="CHEBI:173112"/>
        <dbReference type="EC" id="2.7.7.7"/>
    </reaction>
</comment>
<dbReference type="AlphaFoldDB" id="A0A381XJE5"/>
<dbReference type="GO" id="GO:0003887">
    <property type="term" value="F:DNA-directed DNA polymerase activity"/>
    <property type="evidence" value="ECO:0007669"/>
    <property type="project" value="UniProtKB-KW"/>
</dbReference>
<gene>
    <name evidence="10" type="ORF">METZ01_LOCUS117445</name>
</gene>
<dbReference type="Gene3D" id="1.20.1060.10">
    <property type="entry name" value="Taq DNA Polymerase, Chain T, domain 4"/>
    <property type="match status" value="1"/>
</dbReference>
<dbReference type="InterPro" id="IPR043502">
    <property type="entry name" value="DNA/RNA_pol_sf"/>
</dbReference>
<reference evidence="10" key="1">
    <citation type="submission" date="2018-05" db="EMBL/GenBank/DDBJ databases">
        <authorList>
            <person name="Lanie J.A."/>
            <person name="Ng W.-L."/>
            <person name="Kazmierczak K.M."/>
            <person name="Andrzejewski T.M."/>
            <person name="Davidsen T.M."/>
            <person name="Wayne K.J."/>
            <person name="Tettelin H."/>
            <person name="Glass J.I."/>
            <person name="Rusch D."/>
            <person name="Podicherti R."/>
            <person name="Tsui H.-C.T."/>
            <person name="Winkler M.E."/>
        </authorList>
    </citation>
    <scope>NUCLEOTIDE SEQUENCE</scope>
</reference>
<protein>
    <recommendedName>
        <fullName evidence="2">DNA-directed DNA polymerase</fullName>
        <ecNumber evidence="2">2.7.7.7</ecNumber>
    </recommendedName>
</protein>
<keyword evidence="7" id="KW-0238">DNA-binding</keyword>
<proteinExistence type="inferred from homology"/>
<dbReference type="InterPro" id="IPR019760">
    <property type="entry name" value="DNA-dir_DNA_pol_A_CS"/>
</dbReference>
<feature type="domain" description="DNA-directed DNA polymerase family A palm" evidence="9">
    <location>
        <begin position="120"/>
        <end position="327"/>
    </location>
</feature>
<dbReference type="Gene3D" id="1.10.150.20">
    <property type="entry name" value="5' to 3' exonuclease, C-terminal subdomain"/>
    <property type="match status" value="1"/>
</dbReference>
<sequence>RLDILVGDIYKISGSEFNINSTQQLAVILFDELKLSQIKKRSTAENILKELAKEHDLPELILEYRKLNKLKNTYIDVLPISMNKETKRIHSTFNQTIAATGRLSSTNPNFQNIPIRTEEGREIRKSFTAQQKGWKILSADYSQIELRVMAHLSEDIELCKAFNNNIDIHSRTASLIYNVSLDDIISEMRRTAKVVNFGIMYGAGAFRISQELGISRVASQDIIDEYFKQYSGIKTYINRILEKARKDNYVETISGRRRPIWDANSENSLRRKAAERIAINMPIQGSAAELIKIAMIDIHKELLKEDLKSKMILQIHDELLFEFPEDEEDKLISIVVNSMEKAMRLKVPIIVDYGVGNNWYEAH</sequence>
<evidence type="ECO:0000256" key="5">
    <source>
        <dbReference type="ARBA" id="ARBA00022705"/>
    </source>
</evidence>
<dbReference type="Pfam" id="PF00476">
    <property type="entry name" value="DNA_pol_A"/>
    <property type="match status" value="1"/>
</dbReference>
<dbReference type="GO" id="GO:0006302">
    <property type="term" value="P:double-strand break repair"/>
    <property type="evidence" value="ECO:0007669"/>
    <property type="project" value="TreeGrafter"/>
</dbReference>
<dbReference type="PROSITE" id="PS00447">
    <property type="entry name" value="DNA_POLYMERASE_A"/>
    <property type="match status" value="1"/>
</dbReference>
<keyword evidence="5" id="KW-0235">DNA replication</keyword>
<dbReference type="InterPro" id="IPR002298">
    <property type="entry name" value="DNA_polymerase_A"/>
</dbReference>
<accession>A0A381XJE5</accession>
<dbReference type="PANTHER" id="PTHR10133:SF27">
    <property type="entry name" value="DNA POLYMERASE NU"/>
    <property type="match status" value="1"/>
</dbReference>
<feature type="non-terminal residue" evidence="10">
    <location>
        <position position="1"/>
    </location>
</feature>
<dbReference type="CDD" id="cd08637">
    <property type="entry name" value="DNA_pol_A_pol_I_C"/>
    <property type="match status" value="1"/>
</dbReference>
<evidence type="ECO:0000256" key="7">
    <source>
        <dbReference type="ARBA" id="ARBA00023125"/>
    </source>
</evidence>
<evidence type="ECO:0000256" key="8">
    <source>
        <dbReference type="ARBA" id="ARBA00049244"/>
    </source>
</evidence>
<dbReference type="EMBL" id="UINC01015318">
    <property type="protein sequence ID" value="SVA64591.1"/>
    <property type="molecule type" value="Genomic_DNA"/>
</dbReference>
<dbReference type="SUPFAM" id="SSF56672">
    <property type="entry name" value="DNA/RNA polymerases"/>
    <property type="match status" value="1"/>
</dbReference>
<keyword evidence="3" id="KW-0808">Transferase</keyword>
<name>A0A381XJE5_9ZZZZ</name>
<dbReference type="GO" id="GO:0006261">
    <property type="term" value="P:DNA-templated DNA replication"/>
    <property type="evidence" value="ECO:0007669"/>
    <property type="project" value="InterPro"/>
</dbReference>
<organism evidence="10">
    <name type="scientific">marine metagenome</name>
    <dbReference type="NCBI Taxonomy" id="408172"/>
    <lineage>
        <taxon>unclassified sequences</taxon>
        <taxon>metagenomes</taxon>
        <taxon>ecological metagenomes</taxon>
    </lineage>
</organism>
<dbReference type="SMART" id="SM00482">
    <property type="entry name" value="POLAc"/>
    <property type="match status" value="1"/>
</dbReference>
<dbReference type="PRINTS" id="PR00868">
    <property type="entry name" value="DNAPOLI"/>
</dbReference>
<evidence type="ECO:0000256" key="3">
    <source>
        <dbReference type="ARBA" id="ARBA00022679"/>
    </source>
</evidence>
<keyword evidence="4" id="KW-0548">Nucleotidyltransferase</keyword>
<evidence type="ECO:0000256" key="1">
    <source>
        <dbReference type="ARBA" id="ARBA00007705"/>
    </source>
</evidence>
<evidence type="ECO:0000256" key="6">
    <source>
        <dbReference type="ARBA" id="ARBA00022932"/>
    </source>
</evidence>
<dbReference type="FunFam" id="1.10.150.20:FF:000002">
    <property type="entry name" value="DNA polymerase I"/>
    <property type="match status" value="1"/>
</dbReference>
<dbReference type="Gene3D" id="3.30.70.370">
    <property type="match status" value="1"/>
</dbReference>
<dbReference type="GO" id="GO:0003677">
    <property type="term" value="F:DNA binding"/>
    <property type="evidence" value="ECO:0007669"/>
    <property type="project" value="UniProtKB-KW"/>
</dbReference>
<dbReference type="PANTHER" id="PTHR10133">
    <property type="entry name" value="DNA POLYMERASE I"/>
    <property type="match status" value="1"/>
</dbReference>
<comment type="similarity">
    <text evidence="1">Belongs to the DNA polymerase type-A family.</text>
</comment>
<evidence type="ECO:0000256" key="4">
    <source>
        <dbReference type="ARBA" id="ARBA00022695"/>
    </source>
</evidence>
<evidence type="ECO:0000259" key="9">
    <source>
        <dbReference type="SMART" id="SM00482"/>
    </source>
</evidence>